<dbReference type="Proteomes" id="UP001360560">
    <property type="component" value="Unassembled WGS sequence"/>
</dbReference>
<feature type="domain" description="Tryptophan synthase beta chain-like PALP" evidence="11">
    <location>
        <begin position="11"/>
        <end position="316"/>
    </location>
</feature>
<gene>
    <name evidence="12" type="ORF">DASC09_019290</name>
</gene>
<evidence type="ECO:0000256" key="3">
    <source>
        <dbReference type="ARBA" id="ARBA00004742"/>
    </source>
</evidence>
<proteinExistence type="inferred from homology"/>
<comment type="subcellular location">
    <subcellularLocation>
        <location evidence="2">Cytoplasm</location>
    </subcellularLocation>
</comment>
<dbReference type="GO" id="GO:0006567">
    <property type="term" value="P:L-threonine catabolic process"/>
    <property type="evidence" value="ECO:0007669"/>
    <property type="project" value="TreeGrafter"/>
</dbReference>
<comment type="cofactor">
    <cofactor evidence="1">
        <name>pyridoxal 5'-phosphate</name>
        <dbReference type="ChEBI" id="CHEBI:597326"/>
    </cofactor>
</comment>
<keyword evidence="7" id="KW-0963">Cytoplasm</keyword>
<dbReference type="CDD" id="cd06448">
    <property type="entry name" value="L-Ser-dehyd"/>
    <property type="match status" value="1"/>
</dbReference>
<dbReference type="InterPro" id="IPR036052">
    <property type="entry name" value="TrpB-like_PALP_sf"/>
</dbReference>
<dbReference type="Pfam" id="PF00291">
    <property type="entry name" value="PALP"/>
    <property type="match status" value="1"/>
</dbReference>
<comment type="pathway">
    <text evidence="3">Carbohydrate biosynthesis; gluconeogenesis.</text>
</comment>
<reference evidence="12 13" key="1">
    <citation type="journal article" date="2023" name="Elife">
        <title>Identification of key yeast species and microbe-microbe interactions impacting larval growth of Drosophila in the wild.</title>
        <authorList>
            <person name="Mure A."/>
            <person name="Sugiura Y."/>
            <person name="Maeda R."/>
            <person name="Honda K."/>
            <person name="Sakurai N."/>
            <person name="Takahashi Y."/>
            <person name="Watada M."/>
            <person name="Katoh T."/>
            <person name="Gotoh A."/>
            <person name="Gotoh Y."/>
            <person name="Taniguchi I."/>
            <person name="Nakamura K."/>
            <person name="Hayashi T."/>
            <person name="Katayama T."/>
            <person name="Uemura T."/>
            <person name="Hattori Y."/>
        </authorList>
    </citation>
    <scope>NUCLEOTIDE SEQUENCE [LARGE SCALE GENOMIC DNA]</scope>
    <source>
        <strain evidence="12 13">SC-9</strain>
    </source>
</reference>
<dbReference type="PANTHER" id="PTHR48078:SF2">
    <property type="entry name" value="CATABOLIC L-SERINE_THREONINE DEHYDRATASE"/>
    <property type="match status" value="1"/>
</dbReference>
<evidence type="ECO:0000313" key="12">
    <source>
        <dbReference type="EMBL" id="GMM34604.1"/>
    </source>
</evidence>
<evidence type="ECO:0000256" key="2">
    <source>
        <dbReference type="ARBA" id="ARBA00004496"/>
    </source>
</evidence>
<dbReference type="InterPro" id="IPR050147">
    <property type="entry name" value="Ser/Thr_Dehydratase"/>
</dbReference>
<organism evidence="12 13">
    <name type="scientific">Saccharomycopsis crataegensis</name>
    <dbReference type="NCBI Taxonomy" id="43959"/>
    <lineage>
        <taxon>Eukaryota</taxon>
        <taxon>Fungi</taxon>
        <taxon>Dikarya</taxon>
        <taxon>Ascomycota</taxon>
        <taxon>Saccharomycotina</taxon>
        <taxon>Saccharomycetes</taxon>
        <taxon>Saccharomycopsidaceae</taxon>
        <taxon>Saccharomycopsis</taxon>
    </lineage>
</organism>
<dbReference type="SUPFAM" id="SSF53686">
    <property type="entry name" value="Tryptophan synthase beta subunit-like PLP-dependent enzymes"/>
    <property type="match status" value="1"/>
</dbReference>
<evidence type="ECO:0000313" key="13">
    <source>
        <dbReference type="Proteomes" id="UP001360560"/>
    </source>
</evidence>
<dbReference type="GO" id="GO:0006565">
    <property type="term" value="P:L-serine catabolic process"/>
    <property type="evidence" value="ECO:0007669"/>
    <property type="project" value="TreeGrafter"/>
</dbReference>
<keyword evidence="6" id="KW-0312">Gluconeogenesis</keyword>
<dbReference type="InterPro" id="IPR000634">
    <property type="entry name" value="Ser/Thr_deHydtase_PyrdxlP-BS"/>
</dbReference>
<dbReference type="GO" id="GO:0006094">
    <property type="term" value="P:gluconeogenesis"/>
    <property type="evidence" value="ECO:0007669"/>
    <property type="project" value="UniProtKB-KW"/>
</dbReference>
<dbReference type="GeneID" id="90072583"/>
<keyword evidence="9" id="KW-0456">Lyase</keyword>
<dbReference type="RefSeq" id="XP_064851604.1">
    <property type="nucleotide sequence ID" value="XM_064995532.1"/>
</dbReference>
<keyword evidence="8" id="KW-0663">Pyridoxal phosphate</keyword>
<evidence type="ECO:0000256" key="5">
    <source>
        <dbReference type="ARBA" id="ARBA00012093"/>
    </source>
</evidence>
<dbReference type="GO" id="GO:0005737">
    <property type="term" value="C:cytoplasm"/>
    <property type="evidence" value="ECO:0007669"/>
    <property type="project" value="UniProtKB-SubCell"/>
</dbReference>
<dbReference type="PROSITE" id="PS00165">
    <property type="entry name" value="DEHYDRATASE_SER_THR"/>
    <property type="match status" value="1"/>
</dbReference>
<accession>A0AAV5QJK7</accession>
<dbReference type="EMBL" id="BTFZ01000003">
    <property type="protein sequence ID" value="GMM34604.1"/>
    <property type="molecule type" value="Genomic_DNA"/>
</dbReference>
<comment type="caution">
    <text evidence="12">The sequence shown here is derived from an EMBL/GenBank/DDBJ whole genome shotgun (WGS) entry which is preliminary data.</text>
</comment>
<dbReference type="GO" id="GO:0003941">
    <property type="term" value="F:L-serine ammonia-lyase activity"/>
    <property type="evidence" value="ECO:0007669"/>
    <property type="project" value="UniProtKB-EC"/>
</dbReference>
<sequence length="337" mass="36518">MTFRTPTNLPYVETPLVKSAELSKICDVYLKCEFTQPSGSFKSRGLGHLIQKSLEEAQSLNKKIHLFTSSGGNAGLAASTAGSFYNLPCTVVLPITTKLRMKEKIERTGAEVIIQGKHWGEADEFLRNEIIAKVDLNEIVPIYCHPFDHELIWEGHSTMIDEIVYQIPESKISKIKGIVCSVGGGGLYNGVVRGLIKNGLEIPVLAVETENAPTLHSAIEAGKVVYLSDVKTVATSLASPYISSKSLENSKAHPTHSILITDNNSLEGVVSFANHHNIIVEPACGASIFAADNLSLLEKAFGKLSKDDIVIVIACGGSATTYGDIVKYQKILIDEHK</sequence>
<dbReference type="GO" id="GO:0030170">
    <property type="term" value="F:pyridoxal phosphate binding"/>
    <property type="evidence" value="ECO:0007669"/>
    <property type="project" value="InterPro"/>
</dbReference>
<evidence type="ECO:0000256" key="1">
    <source>
        <dbReference type="ARBA" id="ARBA00001933"/>
    </source>
</evidence>
<dbReference type="FunFam" id="3.40.50.1100:FF:000040">
    <property type="entry name" value="L-serine dehydratase, putative"/>
    <property type="match status" value="1"/>
</dbReference>
<evidence type="ECO:0000256" key="7">
    <source>
        <dbReference type="ARBA" id="ARBA00022490"/>
    </source>
</evidence>
<dbReference type="AlphaFoldDB" id="A0AAV5QJK7"/>
<name>A0AAV5QJK7_9ASCO</name>
<dbReference type="EC" id="4.3.1.17" evidence="5"/>
<dbReference type="InterPro" id="IPR001926">
    <property type="entry name" value="TrpB-like_PALP"/>
</dbReference>
<comment type="catalytic activity">
    <reaction evidence="10">
        <text>L-serine = pyruvate + NH4(+)</text>
        <dbReference type="Rhea" id="RHEA:19169"/>
        <dbReference type="ChEBI" id="CHEBI:15361"/>
        <dbReference type="ChEBI" id="CHEBI:28938"/>
        <dbReference type="ChEBI" id="CHEBI:33384"/>
        <dbReference type="EC" id="4.3.1.17"/>
    </reaction>
</comment>
<keyword evidence="13" id="KW-1185">Reference proteome</keyword>
<evidence type="ECO:0000256" key="4">
    <source>
        <dbReference type="ARBA" id="ARBA00010869"/>
    </source>
</evidence>
<evidence type="ECO:0000256" key="6">
    <source>
        <dbReference type="ARBA" id="ARBA00022432"/>
    </source>
</evidence>
<evidence type="ECO:0000259" key="11">
    <source>
        <dbReference type="Pfam" id="PF00291"/>
    </source>
</evidence>
<protein>
    <recommendedName>
        <fullName evidence="5">L-serine ammonia-lyase</fullName>
        <ecNumber evidence="5">4.3.1.17</ecNumber>
    </recommendedName>
</protein>
<dbReference type="Gene3D" id="3.40.50.1100">
    <property type="match status" value="2"/>
</dbReference>
<evidence type="ECO:0000256" key="10">
    <source>
        <dbReference type="ARBA" id="ARBA00049406"/>
    </source>
</evidence>
<dbReference type="PANTHER" id="PTHR48078">
    <property type="entry name" value="THREONINE DEHYDRATASE, MITOCHONDRIAL-RELATED"/>
    <property type="match status" value="1"/>
</dbReference>
<dbReference type="GO" id="GO:0009097">
    <property type="term" value="P:isoleucine biosynthetic process"/>
    <property type="evidence" value="ECO:0007669"/>
    <property type="project" value="TreeGrafter"/>
</dbReference>
<comment type="similarity">
    <text evidence="4">Belongs to the serine/threonine dehydratase family.</text>
</comment>
<evidence type="ECO:0000256" key="9">
    <source>
        <dbReference type="ARBA" id="ARBA00023239"/>
    </source>
</evidence>
<evidence type="ECO:0000256" key="8">
    <source>
        <dbReference type="ARBA" id="ARBA00022898"/>
    </source>
</evidence>
<dbReference type="GO" id="GO:0004794">
    <property type="term" value="F:threonine deaminase activity"/>
    <property type="evidence" value="ECO:0007669"/>
    <property type="project" value="TreeGrafter"/>
</dbReference>